<accession>A0A0F9KYQ6</accession>
<name>A0A0F9KYQ6_9ZZZZ</name>
<feature type="region of interest" description="Disordered" evidence="1">
    <location>
        <begin position="1"/>
        <end position="43"/>
    </location>
</feature>
<proteinExistence type="predicted"/>
<protein>
    <submittedName>
        <fullName evidence="2">Uncharacterized protein</fullName>
    </submittedName>
</protein>
<reference evidence="2" key="1">
    <citation type="journal article" date="2015" name="Nature">
        <title>Complex archaea that bridge the gap between prokaryotes and eukaryotes.</title>
        <authorList>
            <person name="Spang A."/>
            <person name="Saw J.H."/>
            <person name="Jorgensen S.L."/>
            <person name="Zaremba-Niedzwiedzka K."/>
            <person name="Martijn J."/>
            <person name="Lind A.E."/>
            <person name="van Eijk R."/>
            <person name="Schleper C."/>
            <person name="Guy L."/>
            <person name="Ettema T.J."/>
        </authorList>
    </citation>
    <scope>NUCLEOTIDE SEQUENCE</scope>
</reference>
<dbReference type="EMBL" id="LAZR01008268">
    <property type="protein sequence ID" value="KKM79916.1"/>
    <property type="molecule type" value="Genomic_DNA"/>
</dbReference>
<evidence type="ECO:0000313" key="2">
    <source>
        <dbReference type="EMBL" id="KKM79916.1"/>
    </source>
</evidence>
<organism evidence="2">
    <name type="scientific">marine sediment metagenome</name>
    <dbReference type="NCBI Taxonomy" id="412755"/>
    <lineage>
        <taxon>unclassified sequences</taxon>
        <taxon>metagenomes</taxon>
        <taxon>ecological metagenomes</taxon>
    </lineage>
</organism>
<comment type="caution">
    <text evidence="2">The sequence shown here is derived from an EMBL/GenBank/DDBJ whole genome shotgun (WGS) entry which is preliminary data.</text>
</comment>
<feature type="compositionally biased region" description="Polar residues" evidence="1">
    <location>
        <begin position="32"/>
        <end position="41"/>
    </location>
</feature>
<feature type="region of interest" description="Disordered" evidence="1">
    <location>
        <begin position="68"/>
        <end position="91"/>
    </location>
</feature>
<evidence type="ECO:0000256" key="1">
    <source>
        <dbReference type="SAM" id="MobiDB-lite"/>
    </source>
</evidence>
<dbReference type="AlphaFoldDB" id="A0A0F9KYQ6"/>
<gene>
    <name evidence="2" type="ORF">LCGC14_1345170</name>
</gene>
<sequence length="117" mass="12660">MPLTGQAKTDYQRDYMRRRQGTKSPRVGLITSGGSNNTGSNKADLETRLRKVGLNLDGNRILDALGAKSSPLSKESSGKLPSYNKHVSKTGDRVIKDGVEVVVPSLDADGNEIPDYE</sequence>